<dbReference type="Proteomes" id="UP000646749">
    <property type="component" value="Unassembled WGS sequence"/>
</dbReference>
<gene>
    <name evidence="3" type="ORF">Pen02_80900</name>
</gene>
<reference evidence="3 4" key="1">
    <citation type="submission" date="2021-01" db="EMBL/GenBank/DDBJ databases">
        <title>Whole genome shotgun sequence of Plantactinospora endophytica NBRC 110450.</title>
        <authorList>
            <person name="Komaki H."/>
            <person name="Tamura T."/>
        </authorList>
    </citation>
    <scope>NUCLEOTIDE SEQUENCE [LARGE SCALE GENOMIC DNA]</scope>
    <source>
        <strain evidence="3 4">NBRC 110450</strain>
    </source>
</reference>
<keyword evidence="2" id="KW-1133">Transmembrane helix</keyword>
<name>A0ABQ4EER9_9ACTN</name>
<dbReference type="RefSeq" id="WP_203871454.1">
    <property type="nucleotide sequence ID" value="NZ_BONW01000052.1"/>
</dbReference>
<evidence type="ECO:0000313" key="4">
    <source>
        <dbReference type="Proteomes" id="UP000646749"/>
    </source>
</evidence>
<proteinExistence type="predicted"/>
<protein>
    <recommendedName>
        <fullName evidence="5">DUF4233 domain-containing protein</fullName>
    </recommendedName>
</protein>
<keyword evidence="4" id="KW-1185">Reference proteome</keyword>
<accession>A0ABQ4EER9</accession>
<comment type="caution">
    <text evidence="3">The sequence shown here is derived from an EMBL/GenBank/DDBJ whole genome shotgun (WGS) entry which is preliminary data.</text>
</comment>
<sequence>MTDDTYDDVDEDLDDADEPPMQRPMAITSVAVIYGLLGLFGALIAATNLGLGTQWSLPTGILAAAYALACWTATVALFRRRRYGSYLAFGLALVMALMSLTSVGLALWGLGWLAVVMACLMTRPAKDWLGFA</sequence>
<evidence type="ECO:0000313" key="3">
    <source>
        <dbReference type="EMBL" id="GIG93154.1"/>
    </source>
</evidence>
<feature type="transmembrane region" description="Helical" evidence="2">
    <location>
        <begin position="85"/>
        <end position="108"/>
    </location>
</feature>
<keyword evidence="2" id="KW-0472">Membrane</keyword>
<evidence type="ECO:0000256" key="1">
    <source>
        <dbReference type="SAM" id="MobiDB-lite"/>
    </source>
</evidence>
<feature type="region of interest" description="Disordered" evidence="1">
    <location>
        <begin position="1"/>
        <end position="21"/>
    </location>
</feature>
<feature type="transmembrane region" description="Helical" evidence="2">
    <location>
        <begin position="31"/>
        <end position="51"/>
    </location>
</feature>
<keyword evidence="2" id="KW-0812">Transmembrane</keyword>
<evidence type="ECO:0008006" key="5">
    <source>
        <dbReference type="Google" id="ProtNLM"/>
    </source>
</evidence>
<dbReference type="EMBL" id="BONW01000052">
    <property type="protein sequence ID" value="GIG93154.1"/>
    <property type="molecule type" value="Genomic_DNA"/>
</dbReference>
<feature type="transmembrane region" description="Helical" evidence="2">
    <location>
        <begin position="57"/>
        <end position="78"/>
    </location>
</feature>
<feature type="compositionally biased region" description="Acidic residues" evidence="1">
    <location>
        <begin position="1"/>
        <end position="18"/>
    </location>
</feature>
<organism evidence="3 4">
    <name type="scientific">Plantactinospora endophytica</name>
    <dbReference type="NCBI Taxonomy" id="673535"/>
    <lineage>
        <taxon>Bacteria</taxon>
        <taxon>Bacillati</taxon>
        <taxon>Actinomycetota</taxon>
        <taxon>Actinomycetes</taxon>
        <taxon>Micromonosporales</taxon>
        <taxon>Micromonosporaceae</taxon>
        <taxon>Plantactinospora</taxon>
    </lineage>
</organism>
<evidence type="ECO:0000256" key="2">
    <source>
        <dbReference type="SAM" id="Phobius"/>
    </source>
</evidence>